<dbReference type="Proteomes" id="UP000828941">
    <property type="component" value="Chromosome 9"/>
</dbReference>
<evidence type="ECO:0000313" key="1">
    <source>
        <dbReference type="EMBL" id="KAI4322246.1"/>
    </source>
</evidence>
<evidence type="ECO:0000313" key="2">
    <source>
        <dbReference type="Proteomes" id="UP000828941"/>
    </source>
</evidence>
<organism evidence="1 2">
    <name type="scientific">Bauhinia variegata</name>
    <name type="common">Purple orchid tree</name>
    <name type="synonym">Phanera variegata</name>
    <dbReference type="NCBI Taxonomy" id="167791"/>
    <lineage>
        <taxon>Eukaryota</taxon>
        <taxon>Viridiplantae</taxon>
        <taxon>Streptophyta</taxon>
        <taxon>Embryophyta</taxon>
        <taxon>Tracheophyta</taxon>
        <taxon>Spermatophyta</taxon>
        <taxon>Magnoliopsida</taxon>
        <taxon>eudicotyledons</taxon>
        <taxon>Gunneridae</taxon>
        <taxon>Pentapetalae</taxon>
        <taxon>rosids</taxon>
        <taxon>fabids</taxon>
        <taxon>Fabales</taxon>
        <taxon>Fabaceae</taxon>
        <taxon>Cercidoideae</taxon>
        <taxon>Cercideae</taxon>
        <taxon>Bauhiniinae</taxon>
        <taxon>Bauhinia</taxon>
    </lineage>
</organism>
<sequence>MVMMKQPFFSLSLVLVILCYCTTTSAQSPAAAPSPSSAPTDIIRILNKAQGYTTLIRLLKTTQVSNQIDSQLLNSNNGLTFFAPSDSAFQSLKSGFLNSLSDQQKNELIQFHMIPSFVAITNFDTLSNPVRTQAGSDPDRLALNITGSGSQVNLTTGIVNATVGGTVYTDSQLAVYQVDKVLIPRDIVLPKPPAPAPAPEKSKTSKKKSADSAASPADDDSAATALKMNIGTWMPVVVGAIAAVAAST</sequence>
<protein>
    <submittedName>
        <fullName evidence="1">Uncharacterized protein</fullName>
    </submittedName>
</protein>
<comment type="caution">
    <text evidence="1">The sequence shown here is derived from an EMBL/GenBank/DDBJ whole genome shotgun (WGS) entry which is preliminary data.</text>
</comment>
<accession>A0ACB9MGH5</accession>
<gene>
    <name evidence="1" type="ORF">L6164_021957</name>
</gene>
<reference evidence="1 2" key="1">
    <citation type="journal article" date="2022" name="DNA Res.">
        <title>Chromosomal-level genome assembly of the orchid tree Bauhinia variegata (Leguminosae; Cercidoideae) supports the allotetraploid origin hypothesis of Bauhinia.</title>
        <authorList>
            <person name="Zhong Y."/>
            <person name="Chen Y."/>
            <person name="Zheng D."/>
            <person name="Pang J."/>
            <person name="Liu Y."/>
            <person name="Luo S."/>
            <person name="Meng S."/>
            <person name="Qian L."/>
            <person name="Wei D."/>
            <person name="Dai S."/>
            <person name="Zhou R."/>
        </authorList>
    </citation>
    <scope>NUCLEOTIDE SEQUENCE [LARGE SCALE GENOMIC DNA]</scope>
    <source>
        <strain evidence="1">BV-YZ2020</strain>
    </source>
</reference>
<proteinExistence type="predicted"/>
<dbReference type="EMBL" id="CM039434">
    <property type="protein sequence ID" value="KAI4322246.1"/>
    <property type="molecule type" value="Genomic_DNA"/>
</dbReference>
<keyword evidence="2" id="KW-1185">Reference proteome</keyword>
<name>A0ACB9MGH5_BAUVA</name>